<sequence length="144" mass="15689">MRGIFAAALLLASTGALGQDEPGSRPAKKKAAPKAREVLDVNRLPFTPDSIQQVIAYHREKIQACYEDTLVEQDKKVEGKLMTTFTISAVGMVKNAKVIKKGTTLKDAGLHDCVVAVLTAMSFPKPPDGRDHPIEYPFNLKAIE</sequence>
<keyword evidence="3" id="KW-1185">Reference proteome</keyword>
<feature type="chain" id="PRO_5010307550" evidence="1">
    <location>
        <begin position="19"/>
        <end position="144"/>
    </location>
</feature>
<dbReference type="Proteomes" id="UP000182719">
    <property type="component" value="Unassembled WGS sequence"/>
</dbReference>
<dbReference type="Gene3D" id="3.30.1150.10">
    <property type="match status" value="1"/>
</dbReference>
<keyword evidence="1" id="KW-0732">Signal</keyword>
<dbReference type="InterPro" id="IPR049806">
    <property type="entry name" value="MasK-like_C"/>
</dbReference>
<reference evidence="3" key="1">
    <citation type="submission" date="2016-10" db="EMBL/GenBank/DDBJ databases">
        <authorList>
            <person name="Varghese N."/>
            <person name="Submissions S."/>
        </authorList>
    </citation>
    <scope>NUCLEOTIDE SEQUENCE [LARGE SCALE GENOMIC DNA]</scope>
    <source>
        <strain evidence="3">DSM 17044</strain>
    </source>
</reference>
<organism evidence="2 3">
    <name type="scientific">Stigmatella aurantiaca</name>
    <dbReference type="NCBI Taxonomy" id="41"/>
    <lineage>
        <taxon>Bacteria</taxon>
        <taxon>Pseudomonadati</taxon>
        <taxon>Myxococcota</taxon>
        <taxon>Myxococcia</taxon>
        <taxon>Myxococcales</taxon>
        <taxon>Cystobacterineae</taxon>
        <taxon>Archangiaceae</taxon>
        <taxon>Stigmatella</taxon>
    </lineage>
</organism>
<dbReference type="OrthoDB" id="5519141at2"/>
<name>A0A1H7JSD2_STIAU</name>
<feature type="signal peptide" evidence="1">
    <location>
        <begin position="1"/>
        <end position="18"/>
    </location>
</feature>
<dbReference type="NCBIfam" id="NF033768">
    <property type="entry name" value="myxo_SS_tail"/>
    <property type="match status" value="1"/>
</dbReference>
<protein>
    <submittedName>
        <fullName evidence="2">Uncharacterized protein</fullName>
    </submittedName>
</protein>
<evidence type="ECO:0000256" key="1">
    <source>
        <dbReference type="SAM" id="SignalP"/>
    </source>
</evidence>
<proteinExistence type="predicted"/>
<dbReference type="EMBL" id="FOAP01000002">
    <property type="protein sequence ID" value="SEK76405.1"/>
    <property type="molecule type" value="Genomic_DNA"/>
</dbReference>
<accession>A0A1H7JSD2</accession>
<dbReference type="RefSeq" id="WP_075005424.1">
    <property type="nucleotide sequence ID" value="NZ_FOAP01000002.1"/>
</dbReference>
<evidence type="ECO:0000313" key="3">
    <source>
        <dbReference type="Proteomes" id="UP000182719"/>
    </source>
</evidence>
<evidence type="ECO:0000313" key="2">
    <source>
        <dbReference type="EMBL" id="SEK76405.1"/>
    </source>
</evidence>
<gene>
    <name evidence="2" type="ORF">SAMN05444354_102282</name>
</gene>
<dbReference type="AlphaFoldDB" id="A0A1H7JSD2"/>